<dbReference type="GO" id="GO:0004175">
    <property type="term" value="F:endopeptidase activity"/>
    <property type="evidence" value="ECO:0007669"/>
    <property type="project" value="TreeGrafter"/>
</dbReference>
<dbReference type="InterPro" id="IPR040573">
    <property type="entry name" value="TSP_N"/>
</dbReference>
<evidence type="ECO:0000259" key="7">
    <source>
        <dbReference type="PROSITE" id="PS50106"/>
    </source>
</evidence>
<feature type="signal peptide" evidence="6">
    <location>
        <begin position="1"/>
        <end position="21"/>
    </location>
</feature>
<comment type="similarity">
    <text evidence="1 5">Belongs to the peptidase S41A family.</text>
</comment>
<feature type="chain" id="PRO_5022771356" evidence="6">
    <location>
        <begin position="22"/>
        <end position="644"/>
    </location>
</feature>
<dbReference type="SUPFAM" id="SSF50156">
    <property type="entry name" value="PDZ domain-like"/>
    <property type="match status" value="1"/>
</dbReference>
<sequence length="644" mass="71151">MLRRLIALGLLVFLPSTELSAQQAPAGISLSCPMVPMVADGLLTTHMSFTKEDEDILKKVTENYAKSMDPTKVLLTEKEFKVLNDRVIAAAKALRTGDCSEFSKLHEDRIKWQEELAEAVGKIVDAKGYKVDKKATLELDVDKRKRPKTEKELAKLRRLIIDFQMANYIASDTKLEEAKTKLKKRYELSVKRLREQDQAEQFRVYLNAYATALDPHSTYFSPDDLEDFRIQMELSLTGIGAVLTSQDGYTVIQEIVVGGPAEQQGKLRPKDKIIAVAQGDEAPVDVIDMELRDVVKMIRGKKDTTVVLTVLRQSKETERFKVAIERDQIDLKDQAAKLEWKTLKRDGKELKLAVIDLPSFYKGEDETSRDCAKDMARLVEEARKGKADGILLDLSKNGGGVLQSAVEITGLFIESGPVVGVGVANAQRAEVLSDRDPRVQWDGPLVVMTSKVSASASEILAGALKDYNRAVIVGDAHTYGKGTVQQMTPLPAGLGLLKVTTAMFFLPAGQSTQNIGVEADIQIPSPLEPIDIGEKHLPYALAPAKTKSFTTPQVNASKKWTPIAEETLEKLQKSSAARIGKSSEFKELAREIKKSKAGETSIKIGDILKNQKSDEEAEEEGEKFEELRIQEASEILADLIVGLK</sequence>
<dbReference type="NCBIfam" id="TIGR00225">
    <property type="entry name" value="prc"/>
    <property type="match status" value="1"/>
</dbReference>
<accession>A0A5B8XTT7</accession>
<name>A0A5B8XTT7_9DELT</name>
<dbReference type="OrthoDB" id="9812068at2"/>
<dbReference type="SUPFAM" id="SSF52096">
    <property type="entry name" value="ClpP/crotonase"/>
    <property type="match status" value="1"/>
</dbReference>
<evidence type="ECO:0000256" key="2">
    <source>
        <dbReference type="ARBA" id="ARBA00022670"/>
    </source>
</evidence>
<dbReference type="InterPro" id="IPR029045">
    <property type="entry name" value="ClpP/crotonase-like_dom_sf"/>
</dbReference>
<evidence type="ECO:0000313" key="9">
    <source>
        <dbReference type="Proteomes" id="UP000321595"/>
    </source>
</evidence>
<dbReference type="SMART" id="SM00228">
    <property type="entry name" value="PDZ"/>
    <property type="match status" value="1"/>
</dbReference>
<dbReference type="GO" id="GO:0007165">
    <property type="term" value="P:signal transduction"/>
    <property type="evidence" value="ECO:0007669"/>
    <property type="project" value="TreeGrafter"/>
</dbReference>
<dbReference type="CDD" id="cd06782">
    <property type="entry name" value="cpPDZ_CPP-like"/>
    <property type="match status" value="1"/>
</dbReference>
<dbReference type="GO" id="GO:0006508">
    <property type="term" value="P:proteolysis"/>
    <property type="evidence" value="ECO:0007669"/>
    <property type="project" value="UniProtKB-KW"/>
</dbReference>
<keyword evidence="3 5" id="KW-0378">Hydrolase</keyword>
<dbReference type="GO" id="GO:0008236">
    <property type="term" value="F:serine-type peptidase activity"/>
    <property type="evidence" value="ECO:0007669"/>
    <property type="project" value="UniProtKB-KW"/>
</dbReference>
<dbReference type="AlphaFoldDB" id="A0A5B8XTT7"/>
<evidence type="ECO:0000256" key="4">
    <source>
        <dbReference type="ARBA" id="ARBA00022825"/>
    </source>
</evidence>
<dbReference type="RefSeq" id="WP_146958751.1">
    <property type="nucleotide sequence ID" value="NZ_CP042467.1"/>
</dbReference>
<keyword evidence="9" id="KW-1185">Reference proteome</keyword>
<dbReference type="Gene3D" id="3.90.226.10">
    <property type="entry name" value="2-enoyl-CoA Hydratase, Chain A, domain 1"/>
    <property type="match status" value="1"/>
</dbReference>
<evidence type="ECO:0000256" key="5">
    <source>
        <dbReference type="RuleBase" id="RU004404"/>
    </source>
</evidence>
<organism evidence="8 9">
    <name type="scientific">Microvenator marinus</name>
    <dbReference type="NCBI Taxonomy" id="2600177"/>
    <lineage>
        <taxon>Bacteria</taxon>
        <taxon>Deltaproteobacteria</taxon>
        <taxon>Bradymonadales</taxon>
        <taxon>Microvenatoraceae</taxon>
        <taxon>Microvenator</taxon>
    </lineage>
</organism>
<dbReference type="InterPro" id="IPR001478">
    <property type="entry name" value="PDZ"/>
</dbReference>
<reference evidence="8 9" key="1">
    <citation type="submission" date="2019-08" db="EMBL/GenBank/DDBJ databases">
        <authorList>
            <person name="Liang Q."/>
        </authorList>
    </citation>
    <scope>NUCLEOTIDE SEQUENCE [LARGE SCALE GENOMIC DNA]</scope>
    <source>
        <strain evidence="8 9">V1718</strain>
    </source>
</reference>
<dbReference type="SMART" id="SM00245">
    <property type="entry name" value="TSPc"/>
    <property type="match status" value="1"/>
</dbReference>
<dbReference type="Pfam" id="PF17804">
    <property type="entry name" value="TSP_NTD"/>
    <property type="match status" value="1"/>
</dbReference>
<dbReference type="CDD" id="cd07560">
    <property type="entry name" value="Peptidase_S41_CPP"/>
    <property type="match status" value="1"/>
</dbReference>
<evidence type="ECO:0000256" key="1">
    <source>
        <dbReference type="ARBA" id="ARBA00009179"/>
    </source>
</evidence>
<evidence type="ECO:0000313" key="8">
    <source>
        <dbReference type="EMBL" id="QED27066.1"/>
    </source>
</evidence>
<dbReference type="InterPro" id="IPR036034">
    <property type="entry name" value="PDZ_sf"/>
</dbReference>
<dbReference type="KEGG" id="bbae:FRD01_07385"/>
<protein>
    <submittedName>
        <fullName evidence="8">Tail-specific protease</fullName>
    </submittedName>
</protein>
<evidence type="ECO:0000256" key="6">
    <source>
        <dbReference type="SAM" id="SignalP"/>
    </source>
</evidence>
<proteinExistence type="inferred from homology"/>
<dbReference type="Pfam" id="PF03572">
    <property type="entry name" value="Peptidase_S41"/>
    <property type="match status" value="1"/>
</dbReference>
<dbReference type="InterPro" id="IPR004447">
    <property type="entry name" value="Peptidase_S41A"/>
</dbReference>
<keyword evidence="4 5" id="KW-0720">Serine protease</keyword>
<gene>
    <name evidence="8" type="ORF">FRD01_07385</name>
</gene>
<dbReference type="PROSITE" id="PS50106">
    <property type="entry name" value="PDZ"/>
    <property type="match status" value="1"/>
</dbReference>
<dbReference type="Pfam" id="PF00595">
    <property type="entry name" value="PDZ"/>
    <property type="match status" value="1"/>
</dbReference>
<dbReference type="PANTHER" id="PTHR32060">
    <property type="entry name" value="TAIL-SPECIFIC PROTEASE"/>
    <property type="match status" value="1"/>
</dbReference>
<feature type="domain" description="PDZ" evidence="7">
    <location>
        <begin position="229"/>
        <end position="313"/>
    </location>
</feature>
<dbReference type="Gene3D" id="3.30.750.44">
    <property type="match status" value="1"/>
</dbReference>
<dbReference type="PROSITE" id="PS51257">
    <property type="entry name" value="PROKAR_LIPOPROTEIN"/>
    <property type="match status" value="1"/>
</dbReference>
<evidence type="ECO:0000256" key="3">
    <source>
        <dbReference type="ARBA" id="ARBA00022801"/>
    </source>
</evidence>
<dbReference type="PANTHER" id="PTHR32060:SF22">
    <property type="entry name" value="CARBOXYL-TERMINAL-PROCESSING PEPTIDASE 3, CHLOROPLASTIC"/>
    <property type="match status" value="1"/>
</dbReference>
<dbReference type="Gene3D" id="2.30.42.10">
    <property type="match status" value="1"/>
</dbReference>
<dbReference type="GO" id="GO:0030288">
    <property type="term" value="C:outer membrane-bounded periplasmic space"/>
    <property type="evidence" value="ECO:0007669"/>
    <property type="project" value="TreeGrafter"/>
</dbReference>
<keyword evidence="6" id="KW-0732">Signal</keyword>
<dbReference type="Proteomes" id="UP000321595">
    <property type="component" value="Chromosome"/>
</dbReference>
<dbReference type="InterPro" id="IPR005151">
    <property type="entry name" value="Tail-specific_protease"/>
</dbReference>
<dbReference type="EMBL" id="CP042467">
    <property type="protein sequence ID" value="QED27066.1"/>
    <property type="molecule type" value="Genomic_DNA"/>
</dbReference>
<keyword evidence="2 5" id="KW-0645">Protease</keyword>